<feature type="signal peptide" evidence="1">
    <location>
        <begin position="1"/>
        <end position="19"/>
    </location>
</feature>
<dbReference type="Proteomes" id="UP000317257">
    <property type="component" value="Unassembled WGS sequence"/>
</dbReference>
<feature type="chain" id="PRO_5023006709" description="Secreted protein" evidence="1">
    <location>
        <begin position="20"/>
        <end position="108"/>
    </location>
</feature>
<evidence type="ECO:0000313" key="2">
    <source>
        <dbReference type="EMBL" id="TWU74233.1"/>
    </source>
</evidence>
<organism evidence="2 3">
    <name type="scientific">Metarhizium rileyi (strain RCEF 4871)</name>
    <name type="common">Nomuraea rileyi</name>
    <dbReference type="NCBI Taxonomy" id="1649241"/>
    <lineage>
        <taxon>Eukaryota</taxon>
        <taxon>Fungi</taxon>
        <taxon>Dikarya</taxon>
        <taxon>Ascomycota</taxon>
        <taxon>Pezizomycotina</taxon>
        <taxon>Sordariomycetes</taxon>
        <taxon>Hypocreomycetidae</taxon>
        <taxon>Hypocreales</taxon>
        <taxon>Clavicipitaceae</taxon>
        <taxon>Metarhizium</taxon>
    </lineage>
</organism>
<comment type="caution">
    <text evidence="2">The sequence shown here is derived from an EMBL/GenBank/DDBJ whole genome shotgun (WGS) entry which is preliminary data.</text>
</comment>
<protein>
    <recommendedName>
        <fullName evidence="4">Secreted protein</fullName>
    </recommendedName>
</protein>
<proteinExistence type="predicted"/>
<keyword evidence="1" id="KW-0732">Signal</keyword>
<gene>
    <name evidence="2" type="ORF">ED733_003880</name>
</gene>
<evidence type="ECO:0000313" key="3">
    <source>
        <dbReference type="Proteomes" id="UP000317257"/>
    </source>
</evidence>
<evidence type="ECO:0000256" key="1">
    <source>
        <dbReference type="SAM" id="SignalP"/>
    </source>
</evidence>
<dbReference type="EMBL" id="SBHS01000012">
    <property type="protein sequence ID" value="TWU74233.1"/>
    <property type="molecule type" value="Genomic_DNA"/>
</dbReference>
<dbReference type="AlphaFoldDB" id="A0A5C6GEB3"/>
<evidence type="ECO:0008006" key="4">
    <source>
        <dbReference type="Google" id="ProtNLM"/>
    </source>
</evidence>
<reference evidence="3" key="1">
    <citation type="submission" date="2018-12" db="EMBL/GenBank/DDBJ databases">
        <title>The complete genome of Metarhizium rileyi, a key fungal pathogen of Lepidoptera.</title>
        <authorList>
            <person name="Binneck E."/>
            <person name="Lastra C.C.L."/>
            <person name="Sosa-Gomez D.R."/>
        </authorList>
    </citation>
    <scope>NUCLEOTIDE SEQUENCE [LARGE SCALE GENOMIC DNA]</scope>
    <source>
        <strain evidence="3">Cep018-CH2</strain>
    </source>
</reference>
<name>A0A5C6GEB3_METRR</name>
<accession>A0A5C6GEB3</accession>
<sequence>MKMLNSLIVLVALATGVYTAGIIGNSGSNCDGDAGHYDKASPGEGRCAKMDGRHSVYVDGNCRRPYNIQFYEDGGCRGLSSGVAYPNPNTCLNINTGGPVRSMFWVCP</sequence>